<dbReference type="GO" id="GO:0016779">
    <property type="term" value="F:nucleotidyltransferase activity"/>
    <property type="evidence" value="ECO:0007669"/>
    <property type="project" value="UniProtKB-KW"/>
</dbReference>
<keyword evidence="2" id="KW-0808">Transferase</keyword>
<evidence type="ECO:0000313" key="2">
    <source>
        <dbReference type="EMBL" id="GAA2060922.1"/>
    </source>
</evidence>
<dbReference type="RefSeq" id="WP_344671406.1">
    <property type="nucleotide sequence ID" value="NZ_BAAAQN010000080.1"/>
</dbReference>
<sequence>MSGLFEHGLVIGKFYPPHAGHHFLIRSAASSCRRVTVVVMAADVESIPLSARVSWLREAYAEQPHVGITGVVDNIPVDYADAEVWDGHVALMREGIAAGQNHGVAVDAVFSSEGYGQELARRFDAADVRLDAPRGTFPVSGTAVRRDPTAHWLELDAGVRAWFAKRVVVIGAESTGTTTLSQDLAAALRMRGGLHAVTGWVGEYGRELTAAKLAAARGRAARAGQPEPTVFDLEWTDDDFVDVVIRQTADEDRWARLGGPVLVCDTDALATTVWQERYMGRTTAEVAQIAAELPPRALYILTGDADVPFHDDGLRDGEHLRGWMTQRFRDVLAAGDTPWIEVGGDRDKRLRSAMEAVDALLDEGWRLADPLG</sequence>
<evidence type="ECO:0000313" key="3">
    <source>
        <dbReference type="Proteomes" id="UP001500751"/>
    </source>
</evidence>
<dbReference type="SUPFAM" id="SSF52540">
    <property type="entry name" value="P-loop containing nucleoside triphosphate hydrolases"/>
    <property type="match status" value="1"/>
</dbReference>
<dbReference type="Gene3D" id="3.40.50.620">
    <property type="entry name" value="HUPs"/>
    <property type="match status" value="1"/>
</dbReference>
<feature type="domain" description="NadR/Ttd14 AAA" evidence="1">
    <location>
        <begin position="166"/>
        <end position="349"/>
    </location>
</feature>
<dbReference type="InterPro" id="IPR038727">
    <property type="entry name" value="NadR/Ttd14_AAA_dom"/>
</dbReference>
<name>A0ABP5GZ10_9ACTN</name>
<dbReference type="PANTHER" id="PTHR37512">
    <property type="entry name" value="TRIFUNCTIONAL NAD BIOSYNTHESIS/REGULATOR PROTEIN NADR"/>
    <property type="match status" value="1"/>
</dbReference>
<dbReference type="InterPro" id="IPR027417">
    <property type="entry name" value="P-loop_NTPase"/>
</dbReference>
<gene>
    <name evidence="2" type="ORF">GCM10009839_84760</name>
</gene>
<dbReference type="EMBL" id="BAAAQN010000080">
    <property type="protein sequence ID" value="GAA2060922.1"/>
    <property type="molecule type" value="Genomic_DNA"/>
</dbReference>
<keyword evidence="2" id="KW-0548">Nucleotidyltransferase</keyword>
<dbReference type="SUPFAM" id="SSF52374">
    <property type="entry name" value="Nucleotidylyl transferase"/>
    <property type="match status" value="1"/>
</dbReference>
<organism evidence="2 3">
    <name type="scientific">Catenulispora yoronensis</name>
    <dbReference type="NCBI Taxonomy" id="450799"/>
    <lineage>
        <taxon>Bacteria</taxon>
        <taxon>Bacillati</taxon>
        <taxon>Actinomycetota</taxon>
        <taxon>Actinomycetes</taxon>
        <taxon>Catenulisporales</taxon>
        <taxon>Catenulisporaceae</taxon>
        <taxon>Catenulispora</taxon>
    </lineage>
</organism>
<dbReference type="InterPro" id="IPR014729">
    <property type="entry name" value="Rossmann-like_a/b/a_fold"/>
</dbReference>
<evidence type="ECO:0000259" key="1">
    <source>
        <dbReference type="Pfam" id="PF13521"/>
    </source>
</evidence>
<keyword evidence="3" id="KW-1185">Reference proteome</keyword>
<dbReference type="PANTHER" id="PTHR37512:SF1">
    <property type="entry name" value="NADR_TTD14 AAA DOMAIN-CONTAINING PROTEIN"/>
    <property type="match status" value="1"/>
</dbReference>
<dbReference type="InterPro" id="IPR052735">
    <property type="entry name" value="NAD_biosynth-regulator"/>
</dbReference>
<comment type="caution">
    <text evidence="2">The sequence shown here is derived from an EMBL/GenBank/DDBJ whole genome shotgun (WGS) entry which is preliminary data.</text>
</comment>
<dbReference type="Pfam" id="PF13521">
    <property type="entry name" value="AAA_28"/>
    <property type="match status" value="1"/>
</dbReference>
<accession>A0ABP5GZ10</accession>
<dbReference type="NCBIfam" id="TIGR00125">
    <property type="entry name" value="cyt_tran_rel"/>
    <property type="match status" value="1"/>
</dbReference>
<dbReference type="InterPro" id="IPR004821">
    <property type="entry name" value="Cyt_trans-like"/>
</dbReference>
<reference evidence="3" key="1">
    <citation type="journal article" date="2019" name="Int. J. Syst. Evol. Microbiol.">
        <title>The Global Catalogue of Microorganisms (GCM) 10K type strain sequencing project: providing services to taxonomists for standard genome sequencing and annotation.</title>
        <authorList>
            <consortium name="The Broad Institute Genomics Platform"/>
            <consortium name="The Broad Institute Genome Sequencing Center for Infectious Disease"/>
            <person name="Wu L."/>
            <person name="Ma J."/>
        </authorList>
    </citation>
    <scope>NUCLEOTIDE SEQUENCE [LARGE SCALE GENOMIC DNA]</scope>
    <source>
        <strain evidence="3">JCM 16014</strain>
    </source>
</reference>
<dbReference type="Proteomes" id="UP001500751">
    <property type="component" value="Unassembled WGS sequence"/>
</dbReference>
<protein>
    <submittedName>
        <fullName evidence="2">Nicotinamide-nucleotide adenylyltransferase</fullName>
    </submittedName>
</protein>
<proteinExistence type="predicted"/>
<dbReference type="Gene3D" id="3.40.50.300">
    <property type="entry name" value="P-loop containing nucleotide triphosphate hydrolases"/>
    <property type="match status" value="1"/>
</dbReference>